<feature type="compositionally biased region" description="Low complexity" evidence="3">
    <location>
        <begin position="435"/>
        <end position="454"/>
    </location>
</feature>
<sequence>MADTENKELSSPTNTDTATPPPADVPSMTPPDYAALIAAEAGLTKSAAAAIIRLLDEGATVPFIARYRKEQTGGAEDIAIEKAMERLVFHRELFDRKNVILATIAEQGKLTPELRAAIEQTTTRTELEDLYLPYRPKRRTRATMAKERGLEPLADRMWAGDDASGEPEEIAAAFIDIEKGVPTARAALQGARDILAEKIIETPEWRGAIRDLTWKRGLLFSQVVKEKAESKSKFSDYYEFSEPVAQIPSHRVLAILRGEKEGFLQQRIQPDPEEAKGLLVRKVETGTKPSIWKDELRLAAEDAYDRLLQPQIATDVRVDLKLQADTDAIEVFANNLRDLLMAPPFGSRPIMAIDPGFRTGCKVVVLSATGKLLEHGVVYPTEPKNDIRGTETALDRLFQKHPDISAIGVGNGTGGRETFAVVRQFLKSRKLDQPESGTSGAESGTTSGAASGAAPRPRVQAVLVNESGASVYSASEVAREELPDYDVTVRGAVSIGRRLQDPLAELVKIDPKSIGVGQYQHDVDQRALQKKLDDVVVSCVNQVGVDANTASPSLLQYVSGVGPRIAKAMVEHRDGIGGFRSRNDLLKVPGLGKKTFEQAAGFLRMRGANPLDDSAVHPERYELVERIAKDLGRKVDELIGDRGAISSIRLETYVDDSVGLFTLRDIVSELEKPGRDPRRDFEAVDFRDDVNAIEDLKEGMILAGTVTNVTHFGAFVDVGVHQDGLVHVSQIANKFVRDPADELHVGQKVKVKVLEIDLDRKRISLSIKAAES</sequence>
<reference evidence="5" key="2">
    <citation type="journal article" date="2021" name="Microbiome">
        <title>Successional dynamics and alternative stable states in a saline activated sludge microbial community over 9 years.</title>
        <authorList>
            <person name="Wang Y."/>
            <person name="Ye J."/>
            <person name="Ju F."/>
            <person name="Liu L."/>
            <person name="Boyd J.A."/>
            <person name="Deng Y."/>
            <person name="Parks D.H."/>
            <person name="Jiang X."/>
            <person name="Yin X."/>
            <person name="Woodcroft B.J."/>
            <person name="Tyson G.W."/>
            <person name="Hugenholtz P."/>
            <person name="Polz M.F."/>
            <person name="Zhang T."/>
        </authorList>
    </citation>
    <scope>NUCLEOTIDE SEQUENCE</scope>
    <source>
        <strain evidence="5">HKST-UBA02</strain>
    </source>
</reference>
<dbReference type="InterPro" id="IPR018974">
    <property type="entry name" value="Tex-like_N"/>
</dbReference>
<dbReference type="SMART" id="SM00316">
    <property type="entry name" value="S1"/>
    <property type="match status" value="1"/>
</dbReference>
<dbReference type="GO" id="GO:0006281">
    <property type="term" value="P:DNA repair"/>
    <property type="evidence" value="ECO:0007669"/>
    <property type="project" value="UniProtKB-KW"/>
</dbReference>
<evidence type="ECO:0000313" key="6">
    <source>
        <dbReference type="Proteomes" id="UP000739538"/>
    </source>
</evidence>
<dbReference type="SUPFAM" id="SSF158832">
    <property type="entry name" value="Tex N-terminal region-like"/>
    <property type="match status" value="1"/>
</dbReference>
<dbReference type="GO" id="GO:0006412">
    <property type="term" value="P:translation"/>
    <property type="evidence" value="ECO:0007669"/>
    <property type="project" value="TreeGrafter"/>
</dbReference>
<dbReference type="Gene3D" id="1.10.10.650">
    <property type="entry name" value="RuvA domain 2-like"/>
    <property type="match status" value="1"/>
</dbReference>
<evidence type="ECO:0000259" key="4">
    <source>
        <dbReference type="PROSITE" id="PS50126"/>
    </source>
</evidence>
<dbReference type="SUPFAM" id="SSF50249">
    <property type="entry name" value="Nucleic acid-binding proteins"/>
    <property type="match status" value="1"/>
</dbReference>
<dbReference type="InterPro" id="IPR032639">
    <property type="entry name" value="Tex_YqgF"/>
</dbReference>
<dbReference type="Pfam" id="PF22706">
    <property type="entry name" value="Tex_central_region"/>
    <property type="match status" value="1"/>
</dbReference>
<dbReference type="PANTHER" id="PTHR10724">
    <property type="entry name" value="30S RIBOSOMAL PROTEIN S1"/>
    <property type="match status" value="1"/>
</dbReference>
<dbReference type="SUPFAM" id="SSF53098">
    <property type="entry name" value="Ribonuclease H-like"/>
    <property type="match status" value="1"/>
</dbReference>
<dbReference type="Gene3D" id="1.10.3500.10">
    <property type="entry name" value="Tex N-terminal region-like"/>
    <property type="match status" value="1"/>
</dbReference>
<dbReference type="Gene3D" id="2.40.50.140">
    <property type="entry name" value="Nucleic acid-binding proteins"/>
    <property type="match status" value="1"/>
</dbReference>
<dbReference type="InterPro" id="IPR003029">
    <property type="entry name" value="S1_domain"/>
</dbReference>
<reference evidence="5" key="1">
    <citation type="submission" date="2020-04" db="EMBL/GenBank/DDBJ databases">
        <authorList>
            <person name="Zhang T."/>
        </authorList>
    </citation>
    <scope>NUCLEOTIDE SEQUENCE</scope>
    <source>
        <strain evidence="5">HKST-UBA02</strain>
    </source>
</reference>
<dbReference type="GO" id="GO:0003729">
    <property type="term" value="F:mRNA binding"/>
    <property type="evidence" value="ECO:0007669"/>
    <property type="project" value="TreeGrafter"/>
</dbReference>
<keyword evidence="1" id="KW-0227">DNA damage</keyword>
<dbReference type="CDD" id="cd05685">
    <property type="entry name" value="S1_Tex"/>
    <property type="match status" value="1"/>
</dbReference>
<feature type="region of interest" description="Disordered" evidence="3">
    <location>
        <begin position="1"/>
        <end position="29"/>
    </location>
</feature>
<dbReference type="InterPro" id="IPR012340">
    <property type="entry name" value="NA-bd_OB-fold"/>
</dbReference>
<dbReference type="Pfam" id="PF17674">
    <property type="entry name" value="HHH_9"/>
    <property type="match status" value="1"/>
</dbReference>
<dbReference type="AlphaFoldDB" id="A0A956NET8"/>
<accession>A0A956NET8</accession>
<dbReference type="InterPro" id="IPR012337">
    <property type="entry name" value="RNaseH-like_sf"/>
</dbReference>
<dbReference type="GO" id="GO:0003677">
    <property type="term" value="F:DNA binding"/>
    <property type="evidence" value="ECO:0007669"/>
    <property type="project" value="InterPro"/>
</dbReference>
<dbReference type="Gene3D" id="1.10.150.310">
    <property type="entry name" value="Tex RuvX-like domain-like"/>
    <property type="match status" value="1"/>
</dbReference>
<comment type="caution">
    <text evidence="5">The sequence shown here is derived from an EMBL/GenBank/DDBJ whole genome shotgun (WGS) entry which is preliminary data.</text>
</comment>
<evidence type="ECO:0000256" key="1">
    <source>
        <dbReference type="ARBA" id="ARBA00022763"/>
    </source>
</evidence>
<dbReference type="PANTHER" id="PTHR10724:SF10">
    <property type="entry name" value="S1 RNA-BINDING DOMAIN-CONTAINING PROTEIN 1"/>
    <property type="match status" value="1"/>
</dbReference>
<dbReference type="FunFam" id="2.40.50.140:FF:000051">
    <property type="entry name" value="RNA-binding transcriptional accessory protein"/>
    <property type="match status" value="1"/>
</dbReference>
<dbReference type="Gene3D" id="3.30.420.140">
    <property type="entry name" value="YqgF/RNase H-like domain"/>
    <property type="match status" value="1"/>
</dbReference>
<name>A0A956NET8_UNCEI</name>
<dbReference type="InterPro" id="IPR023319">
    <property type="entry name" value="Tex-like_HTH_dom_sf"/>
</dbReference>
<dbReference type="InterPro" id="IPR055179">
    <property type="entry name" value="Tex-like_central_region"/>
</dbReference>
<dbReference type="SMART" id="SM00278">
    <property type="entry name" value="HhH1"/>
    <property type="match status" value="2"/>
</dbReference>
<feature type="domain" description="S1 motif" evidence="4">
    <location>
        <begin position="699"/>
        <end position="768"/>
    </location>
</feature>
<dbReference type="Pfam" id="PF00575">
    <property type="entry name" value="S1"/>
    <property type="match status" value="1"/>
</dbReference>
<dbReference type="InterPro" id="IPR023323">
    <property type="entry name" value="Tex-like_dom_sf"/>
</dbReference>
<dbReference type="InterPro" id="IPR044146">
    <property type="entry name" value="S1_Tex"/>
</dbReference>
<organism evidence="5 6">
    <name type="scientific">Eiseniibacteriota bacterium</name>
    <dbReference type="NCBI Taxonomy" id="2212470"/>
    <lineage>
        <taxon>Bacteria</taxon>
        <taxon>Candidatus Eiseniibacteriota</taxon>
    </lineage>
</organism>
<dbReference type="Pfam" id="PF16921">
    <property type="entry name" value="Tex_YqgF"/>
    <property type="match status" value="2"/>
</dbReference>
<dbReference type="Proteomes" id="UP000739538">
    <property type="component" value="Unassembled WGS sequence"/>
</dbReference>
<keyword evidence="2" id="KW-0234">DNA repair</keyword>
<dbReference type="InterPro" id="IPR010994">
    <property type="entry name" value="RuvA_2-like"/>
</dbReference>
<dbReference type="GO" id="GO:0003735">
    <property type="term" value="F:structural constituent of ribosome"/>
    <property type="evidence" value="ECO:0007669"/>
    <property type="project" value="TreeGrafter"/>
</dbReference>
<protein>
    <submittedName>
        <fullName evidence="5">RNA-binding transcriptional accessory protein</fullName>
    </submittedName>
</protein>
<dbReference type="FunFam" id="1.10.10.650:FF:000001">
    <property type="entry name" value="S1 RNA-binding domain 1"/>
    <property type="match status" value="1"/>
</dbReference>
<dbReference type="InterPro" id="IPR003583">
    <property type="entry name" value="Hlx-hairpin-Hlx_DNA-bd_motif"/>
</dbReference>
<dbReference type="GO" id="GO:0005737">
    <property type="term" value="C:cytoplasm"/>
    <property type="evidence" value="ECO:0007669"/>
    <property type="project" value="UniProtKB-ARBA"/>
</dbReference>
<dbReference type="EMBL" id="JAGQHS010000110">
    <property type="protein sequence ID" value="MCA9757644.1"/>
    <property type="molecule type" value="Genomic_DNA"/>
</dbReference>
<dbReference type="PROSITE" id="PS50126">
    <property type="entry name" value="S1"/>
    <property type="match status" value="1"/>
</dbReference>
<dbReference type="Pfam" id="PF09371">
    <property type="entry name" value="Tex_N"/>
    <property type="match status" value="1"/>
</dbReference>
<proteinExistence type="predicted"/>
<dbReference type="Pfam" id="PF12836">
    <property type="entry name" value="HHH_3"/>
    <property type="match status" value="1"/>
</dbReference>
<gene>
    <name evidence="5" type="ORF">KDA27_17705</name>
</gene>
<dbReference type="InterPro" id="IPR050437">
    <property type="entry name" value="Ribos_protein_bS1-like"/>
</dbReference>
<evidence type="ECO:0000313" key="5">
    <source>
        <dbReference type="EMBL" id="MCA9757644.1"/>
    </source>
</evidence>
<dbReference type="InterPro" id="IPR041692">
    <property type="entry name" value="HHH_9"/>
</dbReference>
<dbReference type="InterPro" id="IPR006641">
    <property type="entry name" value="YqgF/RNaseH-like_dom"/>
</dbReference>
<feature type="region of interest" description="Disordered" evidence="3">
    <location>
        <begin position="430"/>
        <end position="456"/>
    </location>
</feature>
<dbReference type="SMART" id="SM00732">
    <property type="entry name" value="YqgFc"/>
    <property type="match status" value="1"/>
</dbReference>
<dbReference type="InterPro" id="IPR037027">
    <property type="entry name" value="YqgF/RNaseH-like_dom_sf"/>
</dbReference>
<evidence type="ECO:0000256" key="2">
    <source>
        <dbReference type="ARBA" id="ARBA00023204"/>
    </source>
</evidence>
<dbReference type="SUPFAM" id="SSF47781">
    <property type="entry name" value="RuvA domain 2-like"/>
    <property type="match status" value="2"/>
</dbReference>
<evidence type="ECO:0000256" key="3">
    <source>
        <dbReference type="SAM" id="MobiDB-lite"/>
    </source>
</evidence>